<keyword evidence="4" id="KW-1185">Reference proteome</keyword>
<keyword evidence="2" id="KW-1277">Toxin-antitoxin system</keyword>
<dbReference type="Proteomes" id="UP000663992">
    <property type="component" value="Unassembled WGS sequence"/>
</dbReference>
<protein>
    <submittedName>
        <fullName evidence="3">Type II toxin-antitoxin system RelE/ParE family toxin</fullName>
    </submittedName>
</protein>
<name>A0ABS3CS68_9ALTE</name>
<dbReference type="InterPro" id="IPR007712">
    <property type="entry name" value="RelE/ParE_toxin"/>
</dbReference>
<sequence>MKVVWSPLALQKLGDIAEFISLDNPTAAKKWVNDVFDKTALLRGMPEMGRFVPEMPHTNYREILFGHYRIIYSLSHEIRVLTVRNCRQMLSEDDL</sequence>
<proteinExistence type="inferred from homology"/>
<dbReference type="InterPro" id="IPR035093">
    <property type="entry name" value="RelE/ParE_toxin_dom_sf"/>
</dbReference>
<comment type="caution">
    <text evidence="3">The sequence shown here is derived from an EMBL/GenBank/DDBJ whole genome shotgun (WGS) entry which is preliminary data.</text>
</comment>
<evidence type="ECO:0000256" key="1">
    <source>
        <dbReference type="ARBA" id="ARBA00006226"/>
    </source>
</evidence>
<evidence type="ECO:0000313" key="3">
    <source>
        <dbReference type="EMBL" id="MBN7819001.1"/>
    </source>
</evidence>
<dbReference type="PANTHER" id="PTHR33755:SF5">
    <property type="entry name" value="TYPE II TOXIN-ANTITOXIN SYSTEM RELE_PARE FAMILY TOXIN"/>
    <property type="match status" value="1"/>
</dbReference>
<evidence type="ECO:0000313" key="4">
    <source>
        <dbReference type="Proteomes" id="UP000663992"/>
    </source>
</evidence>
<comment type="similarity">
    <text evidence="1">Belongs to the RelE toxin family.</text>
</comment>
<dbReference type="Gene3D" id="3.30.2310.20">
    <property type="entry name" value="RelE-like"/>
    <property type="match status" value="1"/>
</dbReference>
<dbReference type="RefSeq" id="WP_206592818.1">
    <property type="nucleotide sequence ID" value="NZ_JAFKCS010000002.1"/>
</dbReference>
<dbReference type="PANTHER" id="PTHR33755">
    <property type="entry name" value="TOXIN PARE1-RELATED"/>
    <property type="match status" value="1"/>
</dbReference>
<dbReference type="InterPro" id="IPR051803">
    <property type="entry name" value="TA_system_RelE-like_toxin"/>
</dbReference>
<dbReference type="EMBL" id="JAFKCS010000002">
    <property type="protein sequence ID" value="MBN7819001.1"/>
    <property type="molecule type" value="Genomic_DNA"/>
</dbReference>
<gene>
    <name evidence="3" type="ORF">J0A65_03940</name>
</gene>
<evidence type="ECO:0000256" key="2">
    <source>
        <dbReference type="ARBA" id="ARBA00022649"/>
    </source>
</evidence>
<reference evidence="3 4" key="1">
    <citation type="submission" date="2021-03" db="EMBL/GenBank/DDBJ databases">
        <title>novel species isolated from a fishpond in China.</title>
        <authorList>
            <person name="Lu H."/>
            <person name="Cai Z."/>
        </authorList>
    </citation>
    <scope>NUCLEOTIDE SEQUENCE [LARGE SCALE GENOMIC DNA]</scope>
    <source>
        <strain evidence="3 4">Y57</strain>
    </source>
</reference>
<accession>A0ABS3CS68</accession>
<dbReference type="Pfam" id="PF05016">
    <property type="entry name" value="ParE_toxin"/>
    <property type="match status" value="1"/>
</dbReference>
<organism evidence="3 4">
    <name type="scientific">Bowmanella yangjiangensis</name>
    <dbReference type="NCBI Taxonomy" id="2811230"/>
    <lineage>
        <taxon>Bacteria</taxon>
        <taxon>Pseudomonadati</taxon>
        <taxon>Pseudomonadota</taxon>
        <taxon>Gammaproteobacteria</taxon>
        <taxon>Alteromonadales</taxon>
        <taxon>Alteromonadaceae</taxon>
        <taxon>Bowmanella</taxon>
    </lineage>
</organism>